<dbReference type="InterPro" id="IPR051782">
    <property type="entry name" value="ABC_Transporter_VariousFunc"/>
</dbReference>
<proteinExistence type="predicted"/>
<dbReference type="InterPro" id="IPR003439">
    <property type="entry name" value="ABC_transporter-like_ATP-bd"/>
</dbReference>
<evidence type="ECO:0000256" key="2">
    <source>
        <dbReference type="ARBA" id="ARBA00022741"/>
    </source>
</evidence>
<dbReference type="PROSITE" id="PS50893">
    <property type="entry name" value="ABC_TRANSPORTER_2"/>
    <property type="match status" value="1"/>
</dbReference>
<dbReference type="PROSITE" id="PS00211">
    <property type="entry name" value="ABC_TRANSPORTER_1"/>
    <property type="match status" value="1"/>
</dbReference>
<keyword evidence="1" id="KW-0813">Transport</keyword>
<keyword evidence="6" id="KW-1185">Reference proteome</keyword>
<dbReference type="PANTHER" id="PTHR42939:SF1">
    <property type="entry name" value="ABC TRANSPORTER ATP-BINDING PROTEIN ALBC-RELATED"/>
    <property type="match status" value="1"/>
</dbReference>
<dbReference type="OrthoDB" id="9808363at2"/>
<organism evidence="5 6">
    <name type="scientific">Flavilitoribacter nigricans (strain ATCC 23147 / DSM 23189 / NBRC 102662 / NCIMB 1420 / SS-2)</name>
    <name type="common">Lewinella nigricans</name>
    <dbReference type="NCBI Taxonomy" id="1122177"/>
    <lineage>
        <taxon>Bacteria</taxon>
        <taxon>Pseudomonadati</taxon>
        <taxon>Bacteroidota</taxon>
        <taxon>Saprospiria</taxon>
        <taxon>Saprospirales</taxon>
        <taxon>Lewinellaceae</taxon>
        <taxon>Flavilitoribacter</taxon>
    </lineage>
</organism>
<dbReference type="Gene3D" id="3.40.50.300">
    <property type="entry name" value="P-loop containing nucleotide triphosphate hydrolases"/>
    <property type="match status" value="1"/>
</dbReference>
<feature type="domain" description="ABC transporter" evidence="4">
    <location>
        <begin position="3"/>
        <end position="207"/>
    </location>
</feature>
<dbReference type="InterPro" id="IPR017871">
    <property type="entry name" value="ABC_transporter-like_CS"/>
</dbReference>
<evidence type="ECO:0000313" key="6">
    <source>
        <dbReference type="Proteomes" id="UP000223913"/>
    </source>
</evidence>
<accession>A0A2D0NIK1</accession>
<dbReference type="CDD" id="cd03230">
    <property type="entry name" value="ABC_DR_subfamily_A"/>
    <property type="match status" value="1"/>
</dbReference>
<dbReference type="AlphaFoldDB" id="A0A2D0NIK1"/>
<dbReference type="Pfam" id="PF00005">
    <property type="entry name" value="ABC_tran"/>
    <property type="match status" value="1"/>
</dbReference>
<dbReference type="SMART" id="SM00382">
    <property type="entry name" value="AAA"/>
    <property type="match status" value="1"/>
</dbReference>
<evidence type="ECO:0000256" key="3">
    <source>
        <dbReference type="ARBA" id="ARBA00022840"/>
    </source>
</evidence>
<dbReference type="InterPro" id="IPR027417">
    <property type="entry name" value="P-loop_NTPase"/>
</dbReference>
<keyword evidence="3 5" id="KW-0067">ATP-binding</keyword>
<dbReference type="SUPFAM" id="SSF52540">
    <property type="entry name" value="P-loop containing nucleoside triphosphate hydrolases"/>
    <property type="match status" value="1"/>
</dbReference>
<dbReference type="RefSeq" id="WP_099148523.1">
    <property type="nucleotide sequence ID" value="NZ_PDUD01000002.1"/>
</dbReference>
<reference evidence="5 6" key="1">
    <citation type="submission" date="2017-10" db="EMBL/GenBank/DDBJ databases">
        <title>The draft genome sequence of Lewinella nigricans NBRC 102662.</title>
        <authorList>
            <person name="Wang K."/>
        </authorList>
    </citation>
    <scope>NUCLEOTIDE SEQUENCE [LARGE SCALE GENOMIC DNA]</scope>
    <source>
        <strain evidence="5 6">NBRC 102662</strain>
    </source>
</reference>
<dbReference type="GO" id="GO:0016887">
    <property type="term" value="F:ATP hydrolysis activity"/>
    <property type="evidence" value="ECO:0007669"/>
    <property type="project" value="InterPro"/>
</dbReference>
<dbReference type="EMBL" id="PDUD01000002">
    <property type="protein sequence ID" value="PHN08321.1"/>
    <property type="molecule type" value="Genomic_DNA"/>
</dbReference>
<evidence type="ECO:0000259" key="4">
    <source>
        <dbReference type="PROSITE" id="PS50893"/>
    </source>
</evidence>
<keyword evidence="2" id="KW-0547">Nucleotide-binding</keyword>
<dbReference type="InterPro" id="IPR003593">
    <property type="entry name" value="AAA+_ATPase"/>
</dbReference>
<protein>
    <submittedName>
        <fullName evidence="5">ABC transporter ATP-binding protein</fullName>
    </submittedName>
</protein>
<dbReference type="Proteomes" id="UP000223913">
    <property type="component" value="Unassembled WGS sequence"/>
</dbReference>
<evidence type="ECO:0000313" key="5">
    <source>
        <dbReference type="EMBL" id="PHN08321.1"/>
    </source>
</evidence>
<dbReference type="PANTHER" id="PTHR42939">
    <property type="entry name" value="ABC TRANSPORTER ATP-BINDING PROTEIN ALBC-RELATED"/>
    <property type="match status" value="1"/>
</dbReference>
<evidence type="ECO:0000256" key="1">
    <source>
        <dbReference type="ARBA" id="ARBA00022448"/>
    </source>
</evidence>
<sequence length="207" mass="23635">MKIELEKVAKRYRREWILRKVDLTIEAGKRYAIEGPNGSGKSTLLRILSGHLTPSKGKIRHLVDGQVIDPDQVYRHLSYAAPYIELIEELTLAEALRFHRRFKEFLPGLDDEVILELLSLPGNSSKLVRHFSSGMKQRLKLALALCSDTSFLLLDEPTTNLDQQGIDWYLQLVERFAGDRTVVVASNVAVDFGFCEERFSVLQYKKS</sequence>
<name>A0A2D0NIK1_FLAN2</name>
<gene>
    <name evidence="5" type="ORF">CRP01_03080</name>
</gene>
<comment type="caution">
    <text evidence="5">The sequence shown here is derived from an EMBL/GenBank/DDBJ whole genome shotgun (WGS) entry which is preliminary data.</text>
</comment>
<dbReference type="GO" id="GO:0005524">
    <property type="term" value="F:ATP binding"/>
    <property type="evidence" value="ECO:0007669"/>
    <property type="project" value="UniProtKB-KW"/>
</dbReference>